<accession>A0A7S1BRQ5</accession>
<name>A0A7S1BRQ5_9STRA</name>
<dbReference type="EMBL" id="HBFR01029496">
    <property type="protein sequence ID" value="CAD8894246.1"/>
    <property type="molecule type" value="Transcribed_RNA"/>
</dbReference>
<sequence>MRGSYVGRGRTVGRDVIGTTARIVYEAAAVRYRWWRAGGAATRFSCGRRGWLYAAMEAECVSVARESGKMDAVALAGGADIFMKKGAEAIELGDGLSERDHNERAALSLSLGDSDGWNEELSDIPYTIMDVDNAKDALKILPVMACLPVFWMLFDQQVKYVYE</sequence>
<gene>
    <name evidence="1" type="ORF">CHYS00102_LOCUS21459</name>
</gene>
<proteinExistence type="predicted"/>
<organism evidence="1">
    <name type="scientific">Corethron hystrix</name>
    <dbReference type="NCBI Taxonomy" id="216773"/>
    <lineage>
        <taxon>Eukaryota</taxon>
        <taxon>Sar</taxon>
        <taxon>Stramenopiles</taxon>
        <taxon>Ochrophyta</taxon>
        <taxon>Bacillariophyta</taxon>
        <taxon>Coscinodiscophyceae</taxon>
        <taxon>Corethrophycidae</taxon>
        <taxon>Corethrales</taxon>
        <taxon>Corethraceae</taxon>
        <taxon>Corethron</taxon>
    </lineage>
</organism>
<protein>
    <submittedName>
        <fullName evidence="1">Uncharacterized protein</fullName>
    </submittedName>
</protein>
<evidence type="ECO:0000313" key="1">
    <source>
        <dbReference type="EMBL" id="CAD8894246.1"/>
    </source>
</evidence>
<dbReference type="AlphaFoldDB" id="A0A7S1BRQ5"/>
<reference evidence="1" key="1">
    <citation type="submission" date="2021-01" db="EMBL/GenBank/DDBJ databases">
        <authorList>
            <person name="Corre E."/>
            <person name="Pelletier E."/>
            <person name="Niang G."/>
            <person name="Scheremetjew M."/>
            <person name="Finn R."/>
            <person name="Kale V."/>
            <person name="Holt S."/>
            <person name="Cochrane G."/>
            <person name="Meng A."/>
            <person name="Brown T."/>
            <person name="Cohen L."/>
        </authorList>
    </citation>
    <scope>NUCLEOTIDE SEQUENCE</scope>
    <source>
        <strain evidence="1">308</strain>
    </source>
</reference>